<evidence type="ECO:0000313" key="2">
    <source>
        <dbReference type="EMBL" id="KAK7688706.1"/>
    </source>
</evidence>
<gene>
    <name evidence="2" type="ORF">QCA50_008244</name>
</gene>
<evidence type="ECO:0000313" key="3">
    <source>
        <dbReference type="Proteomes" id="UP001385951"/>
    </source>
</evidence>
<sequence>MGATLSSLFGSSSEEDEVDREAIQYSRYPFSAGLADIMKVNVSESSGNDPEAGASHDTRPSNASTCPIRRVEDIELQMIV</sequence>
<name>A0AAW0G7P3_9APHY</name>
<feature type="region of interest" description="Disordered" evidence="1">
    <location>
        <begin position="1"/>
        <end position="20"/>
    </location>
</feature>
<accession>A0AAW0G7P3</accession>
<dbReference type="Proteomes" id="UP001385951">
    <property type="component" value="Unassembled WGS sequence"/>
</dbReference>
<protein>
    <submittedName>
        <fullName evidence="2">Uncharacterized protein</fullName>
    </submittedName>
</protein>
<dbReference type="EMBL" id="JASBNA010000010">
    <property type="protein sequence ID" value="KAK7688706.1"/>
    <property type="molecule type" value="Genomic_DNA"/>
</dbReference>
<reference evidence="2 3" key="1">
    <citation type="submission" date="2022-09" db="EMBL/GenBank/DDBJ databases">
        <authorList>
            <person name="Palmer J.M."/>
        </authorList>
    </citation>
    <scope>NUCLEOTIDE SEQUENCE [LARGE SCALE GENOMIC DNA]</scope>
    <source>
        <strain evidence="2 3">DSM 7382</strain>
    </source>
</reference>
<dbReference type="AlphaFoldDB" id="A0AAW0G7P3"/>
<organism evidence="2 3">
    <name type="scientific">Cerrena zonata</name>
    <dbReference type="NCBI Taxonomy" id="2478898"/>
    <lineage>
        <taxon>Eukaryota</taxon>
        <taxon>Fungi</taxon>
        <taxon>Dikarya</taxon>
        <taxon>Basidiomycota</taxon>
        <taxon>Agaricomycotina</taxon>
        <taxon>Agaricomycetes</taxon>
        <taxon>Polyporales</taxon>
        <taxon>Cerrenaceae</taxon>
        <taxon>Cerrena</taxon>
    </lineage>
</organism>
<feature type="region of interest" description="Disordered" evidence="1">
    <location>
        <begin position="42"/>
        <end position="66"/>
    </location>
</feature>
<comment type="caution">
    <text evidence="2">The sequence shown here is derived from an EMBL/GenBank/DDBJ whole genome shotgun (WGS) entry which is preliminary data.</text>
</comment>
<keyword evidence="3" id="KW-1185">Reference proteome</keyword>
<feature type="compositionally biased region" description="Polar residues" evidence="1">
    <location>
        <begin position="1"/>
        <end position="12"/>
    </location>
</feature>
<proteinExistence type="predicted"/>
<evidence type="ECO:0000256" key="1">
    <source>
        <dbReference type="SAM" id="MobiDB-lite"/>
    </source>
</evidence>